<dbReference type="InterPro" id="IPR026913">
    <property type="entry name" value="METTL24"/>
</dbReference>
<dbReference type="STRING" id="92696.A0A4R0RZB7"/>
<name>A0A4R0RZB7_9APHY</name>
<dbReference type="OrthoDB" id="10006218at2759"/>
<organism evidence="3 4">
    <name type="scientific">Steccherinum ochraceum</name>
    <dbReference type="NCBI Taxonomy" id="92696"/>
    <lineage>
        <taxon>Eukaryota</taxon>
        <taxon>Fungi</taxon>
        <taxon>Dikarya</taxon>
        <taxon>Basidiomycota</taxon>
        <taxon>Agaricomycotina</taxon>
        <taxon>Agaricomycetes</taxon>
        <taxon>Polyporales</taxon>
        <taxon>Steccherinaceae</taxon>
        <taxon>Steccherinum</taxon>
    </lineage>
</organism>
<evidence type="ECO:0000256" key="1">
    <source>
        <dbReference type="SAM" id="SignalP"/>
    </source>
</evidence>
<dbReference type="PANTHER" id="PTHR32026">
    <property type="entry name" value="METHYLTRANSFERASE-LIKE PROTEIN 24"/>
    <property type="match status" value="1"/>
</dbReference>
<dbReference type="EMBL" id="RWJN01000063">
    <property type="protein sequence ID" value="TCD68574.1"/>
    <property type="molecule type" value="Genomic_DNA"/>
</dbReference>
<protein>
    <recommendedName>
        <fullName evidence="2">Methyltransferase domain-containing protein</fullName>
    </recommendedName>
</protein>
<keyword evidence="1" id="KW-0732">Signal</keyword>
<proteinExistence type="predicted"/>
<feature type="chain" id="PRO_5020988406" description="Methyltransferase domain-containing protein" evidence="1">
    <location>
        <begin position="27"/>
        <end position="327"/>
    </location>
</feature>
<gene>
    <name evidence="3" type="ORF">EIP91_010499</name>
</gene>
<feature type="domain" description="Methyltransferase" evidence="2">
    <location>
        <begin position="94"/>
        <end position="288"/>
    </location>
</feature>
<dbReference type="InterPro" id="IPR025714">
    <property type="entry name" value="Methyltranfer_dom"/>
</dbReference>
<dbReference type="Pfam" id="PF13383">
    <property type="entry name" value="Methyltransf_22"/>
    <property type="match status" value="1"/>
</dbReference>
<dbReference type="Proteomes" id="UP000292702">
    <property type="component" value="Unassembled WGS sequence"/>
</dbReference>
<evidence type="ECO:0000259" key="2">
    <source>
        <dbReference type="Pfam" id="PF13383"/>
    </source>
</evidence>
<dbReference type="AlphaFoldDB" id="A0A4R0RZB7"/>
<evidence type="ECO:0000313" key="4">
    <source>
        <dbReference type="Proteomes" id="UP000292702"/>
    </source>
</evidence>
<reference evidence="3 4" key="1">
    <citation type="submission" date="2018-11" db="EMBL/GenBank/DDBJ databases">
        <title>Genome assembly of Steccherinum ochraceum LE-BIN_3174, the white-rot fungus of the Steccherinaceae family (The Residual Polyporoid clade, Polyporales, Basidiomycota).</title>
        <authorList>
            <person name="Fedorova T.V."/>
            <person name="Glazunova O.A."/>
            <person name="Landesman E.O."/>
            <person name="Moiseenko K.V."/>
            <person name="Psurtseva N.V."/>
            <person name="Savinova O.S."/>
            <person name="Shakhova N.V."/>
            <person name="Tyazhelova T.V."/>
            <person name="Vasina D.V."/>
        </authorList>
    </citation>
    <scope>NUCLEOTIDE SEQUENCE [LARGE SCALE GENOMIC DNA]</scope>
    <source>
        <strain evidence="3 4">LE-BIN_3174</strain>
    </source>
</reference>
<feature type="signal peptide" evidence="1">
    <location>
        <begin position="1"/>
        <end position="26"/>
    </location>
</feature>
<dbReference type="PANTHER" id="PTHR32026:SF10">
    <property type="entry name" value="METHYLTRANSFERASE-LIKE PROTEIN 24-RELATED"/>
    <property type="match status" value="1"/>
</dbReference>
<sequence>MASALRNPRNALVLFALVAGALYLFSTRSPAPSKNQAFGYTDEGLPGRVRNAERIYQKTVSGRQGLIKKFGPTPQDVTMFPPDKDPWPPYTVWDFFPPAFNCPHERERVGQLGDGGKWVCGLHRVEDKPDCVIYSFGINGESSFEAEILERTNHCQIWGYDFSVRSFGPQIPTLSSFRTHFKAYGLAGGDSHGPNDNPKMYTLQSLMDLNGHKHIDILKIDVESWEFDVLNAFVKPYLDAGKPLPFGQLQIELHMWNKKFPEFLAFWEMLEAAGLRPFMQEPNLVYNNYNKGGDQDLSEYSFINVKGDNIFVSDPVVFNVHGTRPSD</sequence>
<comment type="caution">
    <text evidence="3">The sequence shown here is derived from an EMBL/GenBank/DDBJ whole genome shotgun (WGS) entry which is preliminary data.</text>
</comment>
<evidence type="ECO:0000313" key="3">
    <source>
        <dbReference type="EMBL" id="TCD68574.1"/>
    </source>
</evidence>
<keyword evidence="4" id="KW-1185">Reference proteome</keyword>
<accession>A0A4R0RZB7</accession>